<dbReference type="AlphaFoldDB" id="A0A1F7YBJ2"/>
<comment type="caution">
    <text evidence="10">The sequence shown here is derived from an EMBL/GenBank/DDBJ whole genome shotgun (WGS) entry which is preliminary data.</text>
</comment>
<dbReference type="Gene3D" id="1.20.1110.10">
    <property type="entry name" value="Calcium-transporting ATPase, transmembrane domain"/>
    <property type="match status" value="2"/>
</dbReference>
<keyword evidence="5" id="KW-1278">Translocase</keyword>
<dbReference type="InterPro" id="IPR044492">
    <property type="entry name" value="P_typ_ATPase_HD_dom"/>
</dbReference>
<keyword evidence="3" id="KW-0547">Nucleotide-binding</keyword>
<evidence type="ECO:0000259" key="9">
    <source>
        <dbReference type="SMART" id="SM00831"/>
    </source>
</evidence>
<dbReference type="Pfam" id="PF13246">
    <property type="entry name" value="Cation_ATPase"/>
    <property type="match status" value="1"/>
</dbReference>
<keyword evidence="2 8" id="KW-0812">Transmembrane</keyword>
<evidence type="ECO:0000256" key="5">
    <source>
        <dbReference type="ARBA" id="ARBA00022967"/>
    </source>
</evidence>
<dbReference type="SFLD" id="SFLDF00027">
    <property type="entry name" value="p-type_atpase"/>
    <property type="match status" value="1"/>
</dbReference>
<feature type="transmembrane region" description="Helical" evidence="8">
    <location>
        <begin position="217"/>
        <end position="234"/>
    </location>
</feature>
<dbReference type="GO" id="GO:0016020">
    <property type="term" value="C:membrane"/>
    <property type="evidence" value="ECO:0007669"/>
    <property type="project" value="UniProtKB-SubCell"/>
</dbReference>
<dbReference type="InterPro" id="IPR059000">
    <property type="entry name" value="ATPase_P-type_domA"/>
</dbReference>
<dbReference type="GO" id="GO:0016887">
    <property type="term" value="F:ATP hydrolysis activity"/>
    <property type="evidence" value="ECO:0007669"/>
    <property type="project" value="InterPro"/>
</dbReference>
<dbReference type="InterPro" id="IPR001757">
    <property type="entry name" value="P_typ_ATPase"/>
</dbReference>
<dbReference type="SUPFAM" id="SSF81665">
    <property type="entry name" value="Calcium ATPase, transmembrane domain M"/>
    <property type="match status" value="1"/>
</dbReference>
<feature type="transmembrane region" description="Helical" evidence="8">
    <location>
        <begin position="807"/>
        <end position="827"/>
    </location>
</feature>
<dbReference type="PRINTS" id="PR00119">
    <property type="entry name" value="CATATPASE"/>
</dbReference>
<feature type="domain" description="Cation-transporting P-type ATPase N-terminal" evidence="9">
    <location>
        <begin position="2"/>
        <end position="57"/>
    </location>
</feature>
<evidence type="ECO:0000256" key="2">
    <source>
        <dbReference type="ARBA" id="ARBA00022692"/>
    </source>
</evidence>
<dbReference type="Gene3D" id="3.40.50.1000">
    <property type="entry name" value="HAD superfamily/HAD-like"/>
    <property type="match status" value="1"/>
</dbReference>
<evidence type="ECO:0000256" key="3">
    <source>
        <dbReference type="ARBA" id="ARBA00022741"/>
    </source>
</evidence>
<dbReference type="InterPro" id="IPR036412">
    <property type="entry name" value="HAD-like_sf"/>
</dbReference>
<dbReference type="SUPFAM" id="SSF81653">
    <property type="entry name" value="Calcium ATPase, transduction domain A"/>
    <property type="match status" value="1"/>
</dbReference>
<dbReference type="GO" id="GO:0005524">
    <property type="term" value="F:ATP binding"/>
    <property type="evidence" value="ECO:0007669"/>
    <property type="project" value="UniProtKB-KW"/>
</dbReference>
<feature type="transmembrane region" description="Helical" evidence="8">
    <location>
        <begin position="768"/>
        <end position="787"/>
    </location>
</feature>
<feature type="transmembrane region" description="Helical" evidence="8">
    <location>
        <begin position="646"/>
        <end position="668"/>
    </location>
</feature>
<gene>
    <name evidence="10" type="ORF">A2627_02585</name>
</gene>
<evidence type="ECO:0000313" key="10">
    <source>
        <dbReference type="EMBL" id="OGM24661.1"/>
    </source>
</evidence>
<reference evidence="10 11" key="1">
    <citation type="journal article" date="2016" name="Nat. Commun.">
        <title>Thousands of microbial genomes shed light on interconnected biogeochemical processes in an aquifer system.</title>
        <authorList>
            <person name="Anantharaman K."/>
            <person name="Brown C.T."/>
            <person name="Hug L.A."/>
            <person name="Sharon I."/>
            <person name="Castelle C.J."/>
            <person name="Probst A.J."/>
            <person name="Thomas B.C."/>
            <person name="Singh A."/>
            <person name="Wilkins M.J."/>
            <person name="Karaoz U."/>
            <person name="Brodie E.L."/>
            <person name="Williams K.H."/>
            <person name="Hubbard S.S."/>
            <person name="Banfield J.F."/>
        </authorList>
    </citation>
    <scope>NUCLEOTIDE SEQUENCE [LARGE SCALE GENOMIC DNA]</scope>
</reference>
<sequence length="833" mass="92498">MKGLTSQKAKELLRLYGPNEIKHPKRFTFLRSFVSQFRSFLVLLLIAAAATSLLIGDNTDALFILFIVLLNALFGFYQEYKAEKALTALKNLAVTTVRVIRDGHEEELDNRYLVPGDVIYLEQGAKIPADSKLLESWHLEINEASLTGESFPVEKDHKDKSKRDVYLGTIISKGRCYAQVTKTGHSTRFGQIASTLSQIEEEKTPLQKKLEIFTKKIGLIGILASLIVFGFSFVQEKTLVERFIFAVSLAVAAVPEGLPAVMTITLAIGVERMAKKKVVVRKLNAIEALGSVTLLATDKTGTLTTNKMSVKKIWVENKVYDIFSPRLFNYNSFTNLVLNGILCSTASIIFKVDHGKFEVLGDPTEGAMLIFGQNLGLNPEIIKPEWKIIKDLPFNPNTKRMSVVVNKNKETYVFTKGAPESIISICNRMLVGENKLPLTQKEKVRIEKEFQNFAKKGLRIIAFSFKDSDINNIEKNHVFLGFAGIADPIRDESLYAVKKAHQAGIKVVMITGDSELTAEAIGIEAGIIKEGDYILNGIQIDKYSDKDLLSILPKVKIFARTSPENKYRIVQLFQNLGEIVAVMGDGVNDTLAIKKADVGVVMGLTGTDVAKETADIVIADDNFGTLVNAVEEGRNIISRIRNAIKFLLACNLGEVIYILIAVTFQLPLLIPLQILYMNLVTDGLPAISFAFSPRDLHIMQQRPRKIESVLNKDDYKYVVSVGILTALLVILSATNTTSAFTSIILIQHFILIDTWLSHKPLIKNITLLGNPIFLAAFLIPIVIHPLLLFNPFLNRTFGTNPLNLFQIVYSIGVSLTILIIIEVNKILKTAEGI</sequence>
<keyword evidence="4" id="KW-0067">ATP-binding</keyword>
<dbReference type="SFLD" id="SFLDG00002">
    <property type="entry name" value="C1.7:_P-type_atpase_like"/>
    <property type="match status" value="1"/>
</dbReference>
<dbReference type="EMBL" id="MGGI01000026">
    <property type="protein sequence ID" value="OGM24661.1"/>
    <property type="molecule type" value="Genomic_DNA"/>
</dbReference>
<name>A0A1F7YBJ2_9BACT</name>
<dbReference type="InterPro" id="IPR018303">
    <property type="entry name" value="ATPase_P-typ_P_site"/>
</dbReference>
<dbReference type="Pfam" id="PF00690">
    <property type="entry name" value="Cation_ATPase_N"/>
    <property type="match status" value="1"/>
</dbReference>
<dbReference type="PRINTS" id="PR00120">
    <property type="entry name" value="HATPASE"/>
</dbReference>
<dbReference type="PROSITE" id="PS00154">
    <property type="entry name" value="ATPASE_E1_E2"/>
    <property type="match status" value="1"/>
</dbReference>
<evidence type="ECO:0000256" key="7">
    <source>
        <dbReference type="ARBA" id="ARBA00023136"/>
    </source>
</evidence>
<dbReference type="InterPro" id="IPR023298">
    <property type="entry name" value="ATPase_P-typ_TM_dom_sf"/>
</dbReference>
<protein>
    <recommendedName>
        <fullName evidence="9">Cation-transporting P-type ATPase N-terminal domain-containing protein</fullName>
    </recommendedName>
</protein>
<dbReference type="InterPro" id="IPR006068">
    <property type="entry name" value="ATPase_P-typ_cation-transptr_C"/>
</dbReference>
<evidence type="ECO:0000256" key="1">
    <source>
        <dbReference type="ARBA" id="ARBA00004141"/>
    </source>
</evidence>
<keyword evidence="7 8" id="KW-0472">Membrane</keyword>
<dbReference type="Pfam" id="PF00122">
    <property type="entry name" value="E1-E2_ATPase"/>
    <property type="match status" value="1"/>
</dbReference>
<dbReference type="InterPro" id="IPR023214">
    <property type="entry name" value="HAD_sf"/>
</dbReference>
<dbReference type="InterPro" id="IPR023299">
    <property type="entry name" value="ATPase_P-typ_cyto_dom_N"/>
</dbReference>
<dbReference type="SUPFAM" id="SSF81660">
    <property type="entry name" value="Metal cation-transporting ATPase, ATP-binding domain N"/>
    <property type="match status" value="1"/>
</dbReference>
<dbReference type="InterPro" id="IPR004014">
    <property type="entry name" value="ATPase_P-typ_cation-transptr_N"/>
</dbReference>
<evidence type="ECO:0000256" key="6">
    <source>
        <dbReference type="ARBA" id="ARBA00022989"/>
    </source>
</evidence>
<comment type="subcellular location">
    <subcellularLocation>
        <location evidence="1">Membrane</location>
        <topology evidence="1">Multi-pass membrane protein</topology>
    </subcellularLocation>
</comment>
<evidence type="ECO:0000256" key="8">
    <source>
        <dbReference type="SAM" id="Phobius"/>
    </source>
</evidence>
<dbReference type="InterPro" id="IPR008250">
    <property type="entry name" value="ATPase_P-typ_transduc_dom_A_sf"/>
</dbReference>
<dbReference type="Gene3D" id="2.70.150.10">
    <property type="entry name" value="Calcium-transporting ATPase, cytoplasmic transduction domain A"/>
    <property type="match status" value="1"/>
</dbReference>
<dbReference type="PANTHER" id="PTHR42861">
    <property type="entry name" value="CALCIUM-TRANSPORTING ATPASE"/>
    <property type="match status" value="1"/>
</dbReference>
<organism evidence="10 11">
    <name type="scientific">Candidatus Woesebacteria bacterium RIFCSPHIGHO2_01_FULL_39_28</name>
    <dbReference type="NCBI Taxonomy" id="1802496"/>
    <lineage>
        <taxon>Bacteria</taxon>
        <taxon>Candidatus Woeseibacteriota</taxon>
    </lineage>
</organism>
<keyword evidence="6 8" id="KW-1133">Transmembrane helix</keyword>
<evidence type="ECO:0000313" key="11">
    <source>
        <dbReference type="Proteomes" id="UP000178851"/>
    </source>
</evidence>
<proteinExistence type="predicted"/>
<dbReference type="SMART" id="SM00831">
    <property type="entry name" value="Cation_ATPase_N"/>
    <property type="match status" value="1"/>
</dbReference>
<dbReference type="Pfam" id="PF00689">
    <property type="entry name" value="Cation_ATPase_C"/>
    <property type="match status" value="1"/>
</dbReference>
<accession>A0A1F7YBJ2</accession>
<dbReference type="Gene3D" id="3.40.1110.10">
    <property type="entry name" value="Calcium-transporting ATPase, cytoplasmic domain N"/>
    <property type="match status" value="1"/>
</dbReference>
<dbReference type="SUPFAM" id="SSF56784">
    <property type="entry name" value="HAD-like"/>
    <property type="match status" value="1"/>
</dbReference>
<feature type="transmembrane region" description="Helical" evidence="8">
    <location>
        <begin position="61"/>
        <end position="77"/>
    </location>
</feature>
<feature type="transmembrane region" description="Helical" evidence="8">
    <location>
        <begin position="37"/>
        <end position="55"/>
    </location>
</feature>
<dbReference type="Proteomes" id="UP000178851">
    <property type="component" value="Unassembled WGS sequence"/>
</dbReference>
<dbReference type="SFLD" id="SFLDS00003">
    <property type="entry name" value="Haloacid_Dehalogenase"/>
    <property type="match status" value="1"/>
</dbReference>
<dbReference type="NCBIfam" id="TIGR01494">
    <property type="entry name" value="ATPase_P-type"/>
    <property type="match status" value="3"/>
</dbReference>
<feature type="transmembrane region" description="Helical" evidence="8">
    <location>
        <begin position="246"/>
        <end position="268"/>
    </location>
</feature>
<evidence type="ECO:0000256" key="4">
    <source>
        <dbReference type="ARBA" id="ARBA00022840"/>
    </source>
</evidence>